<dbReference type="PANTHER" id="PTHR31602">
    <property type="entry name" value="GROWTH-REGULATING FACTOR 5"/>
    <property type="match status" value="1"/>
</dbReference>
<evidence type="ECO:0000256" key="2">
    <source>
        <dbReference type="PROSITE-ProRule" id="PRU01002"/>
    </source>
</evidence>
<dbReference type="PANTHER" id="PTHR31602:SF8">
    <property type="entry name" value="GROWTH-REGULATING FACTOR 5"/>
    <property type="match status" value="1"/>
</dbReference>
<evidence type="ECO:0000313" key="6">
    <source>
        <dbReference type="EMBL" id="CAA7394653.1"/>
    </source>
</evidence>
<feature type="domain" description="WRC" evidence="5">
    <location>
        <begin position="7"/>
        <end position="51"/>
    </location>
</feature>
<evidence type="ECO:0000256" key="3">
    <source>
        <dbReference type="RuleBase" id="RU367127"/>
    </source>
</evidence>
<comment type="function">
    <text evidence="3">Transcription activator.</text>
</comment>
<feature type="region of interest" description="Disordered" evidence="4">
    <location>
        <begin position="111"/>
        <end position="134"/>
    </location>
</feature>
<comment type="subcellular location">
    <subcellularLocation>
        <location evidence="3">Nucleus</location>
    </subcellularLocation>
</comment>
<keyword evidence="3" id="KW-0805">Transcription regulation</keyword>
<feature type="compositionally biased region" description="Basic and acidic residues" evidence="4">
    <location>
        <begin position="111"/>
        <end position="121"/>
    </location>
</feature>
<keyword evidence="7" id="KW-1185">Reference proteome</keyword>
<dbReference type="Proteomes" id="UP000663760">
    <property type="component" value="Chromosome 4"/>
</dbReference>
<dbReference type="GO" id="GO:0032502">
    <property type="term" value="P:developmental process"/>
    <property type="evidence" value="ECO:0007669"/>
    <property type="project" value="InterPro"/>
</dbReference>
<comment type="domain">
    <text evidence="3">The QLQ domain and WRC domain may be involved in protein-protein interaction and DNA-binding, respectively.</text>
</comment>
<comment type="caution">
    <text evidence="2">Lacks conserved residue(s) required for the propagation of feature annotation.</text>
</comment>
<feature type="domain" description="WRC" evidence="5">
    <location>
        <begin position="53"/>
        <end position="97"/>
    </location>
</feature>
<dbReference type="InterPro" id="IPR031137">
    <property type="entry name" value="GRF"/>
</dbReference>
<dbReference type="AlphaFoldDB" id="A0A7I8KAH1"/>
<protein>
    <recommendedName>
        <fullName evidence="3">Growth-regulating factor</fullName>
    </recommendedName>
</protein>
<gene>
    <name evidence="6" type="ORF">SI8410_04005314</name>
</gene>
<keyword evidence="1 3" id="KW-0539">Nucleus</keyword>
<comment type="similarity">
    <text evidence="3">Belongs to the GRF family.</text>
</comment>
<accession>A0A7I8KAH1</accession>
<dbReference type="GO" id="GO:0006351">
    <property type="term" value="P:DNA-templated transcription"/>
    <property type="evidence" value="ECO:0007669"/>
    <property type="project" value="UniProtKB-UniRule"/>
</dbReference>
<name>A0A7I8KAH1_SPIIN</name>
<reference evidence="6" key="1">
    <citation type="submission" date="2020-02" db="EMBL/GenBank/DDBJ databases">
        <authorList>
            <person name="Scholz U."/>
            <person name="Mascher M."/>
            <person name="Fiebig A."/>
        </authorList>
    </citation>
    <scope>NUCLEOTIDE SEQUENCE</scope>
</reference>
<keyword evidence="3" id="KW-0804">Transcription</keyword>
<dbReference type="InterPro" id="IPR014977">
    <property type="entry name" value="WRC_dom"/>
</dbReference>
<dbReference type="PROSITE" id="PS51667">
    <property type="entry name" value="WRC"/>
    <property type="match status" value="2"/>
</dbReference>
<evidence type="ECO:0000256" key="4">
    <source>
        <dbReference type="SAM" id="MobiDB-lite"/>
    </source>
</evidence>
<dbReference type="GO" id="GO:0005634">
    <property type="term" value="C:nucleus"/>
    <property type="evidence" value="ECO:0007669"/>
    <property type="project" value="UniProtKB-SubCell"/>
</dbReference>
<dbReference type="GO" id="GO:0005524">
    <property type="term" value="F:ATP binding"/>
    <property type="evidence" value="ECO:0007669"/>
    <property type="project" value="UniProtKB-UniRule"/>
</dbReference>
<sequence>MGAEGPVPGHLRCRRSDGKQWQCSRRAEDGKSFCEFHHLQALRRQSRRARQAVPEHLRCRRSDGKQWRCSRRAKNGLSFCEIHHLQALRRQSRQPVPDSLKLPCLRRGADSAAQKDGELGSKDAPVTMPKRGRKKVGNGELTMELIRMVVRQMLRRREEKEKRKREETTMDDTYDLRGEVADDVASSSHIAPIMSPDIVGGDPAEGKLVLGTSSFLRWPFRSKNVERPPLVASAQVWLPVRCSTMISRGRRTIHGEKSRKRACQLCQETHTQSLVRCSSCRKVLFCMTCVKKW</sequence>
<dbReference type="OrthoDB" id="1934855at2759"/>
<keyword evidence="3" id="KW-0010">Activator</keyword>
<organism evidence="6 7">
    <name type="scientific">Spirodela intermedia</name>
    <name type="common">Intermediate duckweed</name>
    <dbReference type="NCBI Taxonomy" id="51605"/>
    <lineage>
        <taxon>Eukaryota</taxon>
        <taxon>Viridiplantae</taxon>
        <taxon>Streptophyta</taxon>
        <taxon>Embryophyta</taxon>
        <taxon>Tracheophyta</taxon>
        <taxon>Spermatophyta</taxon>
        <taxon>Magnoliopsida</taxon>
        <taxon>Liliopsida</taxon>
        <taxon>Araceae</taxon>
        <taxon>Lemnoideae</taxon>
        <taxon>Spirodela</taxon>
    </lineage>
</organism>
<proteinExistence type="inferred from homology"/>
<dbReference type="Pfam" id="PF08879">
    <property type="entry name" value="WRC"/>
    <property type="match status" value="2"/>
</dbReference>
<evidence type="ECO:0000259" key="5">
    <source>
        <dbReference type="PROSITE" id="PS51667"/>
    </source>
</evidence>
<evidence type="ECO:0000256" key="1">
    <source>
        <dbReference type="ARBA" id="ARBA00023242"/>
    </source>
</evidence>
<dbReference type="EMBL" id="LR746267">
    <property type="protein sequence ID" value="CAA7394653.1"/>
    <property type="molecule type" value="Genomic_DNA"/>
</dbReference>
<evidence type="ECO:0000313" key="7">
    <source>
        <dbReference type="Proteomes" id="UP000663760"/>
    </source>
</evidence>